<dbReference type="Proteomes" id="UP000613011">
    <property type="component" value="Unassembled WGS sequence"/>
</dbReference>
<proteinExistence type="predicted"/>
<dbReference type="PANTHER" id="PTHR32332:SF20">
    <property type="entry name" value="2-NITROPROPANE DIOXYGENASE-LIKE PROTEIN"/>
    <property type="match status" value="1"/>
</dbReference>
<dbReference type="InterPro" id="IPR014179">
    <property type="entry name" value="PfaD-like_TIM-barrel"/>
</dbReference>
<dbReference type="SUPFAM" id="SSF51412">
    <property type="entry name" value="Inosine monophosphate dehydrogenase (IMPDH)"/>
    <property type="match status" value="1"/>
</dbReference>
<reference evidence="2" key="1">
    <citation type="submission" date="2021-01" db="EMBL/GenBank/DDBJ databases">
        <title>Ramlibacter sp. strain AW1 16S ribosomal RNA gene Genome sequencing and assembly.</title>
        <authorList>
            <person name="Kang M."/>
        </authorList>
    </citation>
    <scope>NUCLEOTIDE SEQUENCE</scope>
    <source>
        <strain evidence="2">AW1</strain>
    </source>
</reference>
<evidence type="ECO:0000313" key="2">
    <source>
        <dbReference type="EMBL" id="MBL0423234.1"/>
    </source>
</evidence>
<evidence type="ECO:0000313" key="3">
    <source>
        <dbReference type="Proteomes" id="UP000613011"/>
    </source>
</evidence>
<organism evidence="2 3">
    <name type="scientific">Ramlibacter aurantiacus</name>
    <dbReference type="NCBI Taxonomy" id="2801330"/>
    <lineage>
        <taxon>Bacteria</taxon>
        <taxon>Pseudomonadati</taxon>
        <taxon>Pseudomonadota</taxon>
        <taxon>Betaproteobacteria</taxon>
        <taxon>Burkholderiales</taxon>
        <taxon>Comamonadaceae</taxon>
        <taxon>Ramlibacter</taxon>
    </lineage>
</organism>
<dbReference type="Pfam" id="PF03060">
    <property type="entry name" value="NMO"/>
    <property type="match status" value="1"/>
</dbReference>
<dbReference type="PANTHER" id="PTHR32332">
    <property type="entry name" value="2-NITROPROPANE DIOXYGENASE"/>
    <property type="match status" value="1"/>
</dbReference>
<evidence type="ECO:0000259" key="1">
    <source>
        <dbReference type="Pfam" id="PF21607"/>
    </source>
</evidence>
<protein>
    <submittedName>
        <fullName evidence="2">PfaD family polyunsaturated fatty acid/polyketide biosynthesis protein</fullName>
    </submittedName>
</protein>
<name>A0A936ZKY8_9BURK</name>
<feature type="domain" description="[Acyl-carrier-protein] S-malonyltransferase-like inserted helical" evidence="1">
    <location>
        <begin position="388"/>
        <end position="467"/>
    </location>
</feature>
<dbReference type="InterPro" id="IPR049489">
    <property type="entry name" value="FabD-like_helical_ins"/>
</dbReference>
<accession>A0A936ZKY8</accession>
<dbReference type="Pfam" id="PF21607">
    <property type="entry name" value="FabD_helical_ins"/>
    <property type="match status" value="1"/>
</dbReference>
<keyword evidence="3" id="KW-1185">Reference proteome</keyword>
<dbReference type="InterPro" id="IPR013785">
    <property type="entry name" value="Aldolase_TIM"/>
</dbReference>
<dbReference type="EMBL" id="JAEQNA010000012">
    <property type="protein sequence ID" value="MBL0423234.1"/>
    <property type="molecule type" value="Genomic_DNA"/>
</dbReference>
<sequence>MTTHTLAERPAEAAIPPAFTEEEVAGVIQRAHDPISVVRDTATGRIGLLAGDTDVRLPAGLERLWNLPAAAPQRLGDQGFLRAHGVQYPYIAGEMATGIATAEMVIAMARGGMLGFFGAGGLPLHAVERGLDQMATQLSGPRLPWGVNLIHNLQDPGAEDAVVDLLLRHQVHRVCASAYLQLTPAVVRYACKGLHMGADGCIVQPNQLMAKLSRPEIASRFASPAPAGVLASLVERGQLTAREAELAAHIPLAADITVEADSGGHTDNRPLVAQFPTIAHAVREVQVRHGYASAIRIGAAGGLGTPQSLAAAFSLGAAYVVTGSVNQAALESGLSPAGRALLAQASIEDVAMAPAADMFELGVKVQVLKRGTMFSVRGHRLWEVYRKYPSIDAIPVPEREKLESELFRAPLDEIWRQTQAFFAERNPAEVERASRDPKHLMALVFRWYLGQASRWATQGVPDRVLDYQIWCGPAMGAFNAWTKGSFLAEPGRRTVVQIARNLLLGAAVITRAQQLRSLGVPVPAAAFDFRPRPLD</sequence>
<dbReference type="RefSeq" id="WP_201686373.1">
    <property type="nucleotide sequence ID" value="NZ_JAEQNA010000012.1"/>
</dbReference>
<dbReference type="Gene3D" id="3.20.20.70">
    <property type="entry name" value="Aldolase class I"/>
    <property type="match status" value="2"/>
</dbReference>
<dbReference type="NCBIfam" id="TIGR02814">
    <property type="entry name" value="pfaD_fam"/>
    <property type="match status" value="1"/>
</dbReference>
<comment type="caution">
    <text evidence="2">The sequence shown here is derived from an EMBL/GenBank/DDBJ whole genome shotgun (WGS) entry which is preliminary data.</text>
</comment>
<gene>
    <name evidence="2" type="ORF">JI739_23055</name>
</gene>
<dbReference type="AlphaFoldDB" id="A0A936ZKY8"/>